<evidence type="ECO:0000256" key="10">
    <source>
        <dbReference type="SAM" id="MobiDB-lite"/>
    </source>
</evidence>
<accession>A0AAD6CMU9</accession>
<dbReference type="InterPro" id="IPR001537">
    <property type="entry name" value="SpoU_MeTrfase"/>
</dbReference>
<keyword evidence="13" id="KW-1185">Reference proteome</keyword>
<keyword evidence="4 12" id="KW-0489">Methyltransferase</keyword>
<evidence type="ECO:0000256" key="7">
    <source>
        <dbReference type="ARBA" id="ARBA00022946"/>
    </source>
</evidence>
<dbReference type="GO" id="GO:0016435">
    <property type="term" value="F:rRNA (guanine) methyltransferase activity"/>
    <property type="evidence" value="ECO:0007669"/>
    <property type="project" value="TreeGrafter"/>
</dbReference>
<dbReference type="SUPFAM" id="SSF75217">
    <property type="entry name" value="alpha/beta knot"/>
    <property type="match status" value="1"/>
</dbReference>
<dbReference type="Pfam" id="PF00588">
    <property type="entry name" value="SpoU_methylase"/>
    <property type="match status" value="1"/>
</dbReference>
<feature type="domain" description="RNA 2-O ribose methyltransferase substrate binding" evidence="11">
    <location>
        <begin position="234"/>
        <end position="316"/>
    </location>
</feature>
<feature type="compositionally biased region" description="Basic and acidic residues" evidence="10">
    <location>
        <begin position="53"/>
        <end position="151"/>
    </location>
</feature>
<evidence type="ECO:0000256" key="8">
    <source>
        <dbReference type="ARBA" id="ARBA00023128"/>
    </source>
</evidence>
<evidence type="ECO:0000256" key="4">
    <source>
        <dbReference type="ARBA" id="ARBA00022603"/>
    </source>
</evidence>
<keyword evidence="3" id="KW-0698">rRNA processing</keyword>
<sequence length="558" mass="61812">MLRFITRSSLSGCVLPTKSASWTTVRHASLNYAIGRGIRRSSPRPSSSSFSDDGDRRPRGQRDGRRDDTQGPRKYPRRDDGEDKPFRERRFRSNESDGRQAPRNYPRRDDRHENSFRERRFKSNDSDERQAPRGYPRRDDRQEKSFRDKRSGSSTFDQNEFIRSGNFQALPREHQASVASRWNEDMPTSRPRRGNPKSSIRPRSEWVSETMPERVKDNVKVPDSIPYTTPASEFIYGTSAVEAALRCSRRKLYKLYLYQAAEEELGPAKAALRKLALTKNVTTKLAFAGWDRIMDKMSAGRPHNGCILEASPLPKLPIRGLLPVPTTTDTHFRVELASQSKEEALVNGTDDSLPVCQPPVSTEGHESKRFPVALLLDGVVDTGNLGAIIRSAYYLGIDAIIFAGRNSAPLSPITIKASAGAAENMSLLQVKNEVDFIQRSQANGWRFYAADAPGPGATYLGRTDADGDSNSGLLATQAPSVLMMGSEGSGLSGHIKSHADATVSIPGARHSVELGVKSDPARIDSLNVSVAAAILMEMFLRTPLALSGSFKKSKDKMW</sequence>
<dbReference type="InterPro" id="IPR029026">
    <property type="entry name" value="tRNA_m1G_MTases_N"/>
</dbReference>
<evidence type="ECO:0000313" key="13">
    <source>
        <dbReference type="Proteomes" id="UP001220324"/>
    </source>
</evidence>
<dbReference type="Gene3D" id="3.30.1330.30">
    <property type="match status" value="1"/>
</dbReference>
<evidence type="ECO:0000256" key="2">
    <source>
        <dbReference type="ARBA" id="ARBA00007228"/>
    </source>
</evidence>
<dbReference type="GO" id="GO:0003723">
    <property type="term" value="F:RNA binding"/>
    <property type="evidence" value="ECO:0007669"/>
    <property type="project" value="InterPro"/>
</dbReference>
<evidence type="ECO:0000256" key="6">
    <source>
        <dbReference type="ARBA" id="ARBA00022691"/>
    </source>
</evidence>
<keyword evidence="8" id="KW-0496">Mitochondrion</keyword>
<dbReference type="AlphaFoldDB" id="A0AAD6CMU9"/>
<protein>
    <recommendedName>
        <fullName evidence="9">rRNA methyltransferase 1, mitochondrial</fullName>
    </recommendedName>
</protein>
<keyword evidence="5" id="KW-0808">Transferase</keyword>
<dbReference type="GO" id="GO:0005739">
    <property type="term" value="C:mitochondrion"/>
    <property type="evidence" value="ECO:0007669"/>
    <property type="project" value="UniProtKB-SubCell"/>
</dbReference>
<reference evidence="12 13" key="1">
    <citation type="journal article" date="2023" name="IMA Fungus">
        <title>Comparative genomic study of the Penicillium genus elucidates a diverse pangenome and 15 lateral gene transfer events.</title>
        <authorList>
            <person name="Petersen C."/>
            <person name="Sorensen T."/>
            <person name="Nielsen M.R."/>
            <person name="Sondergaard T.E."/>
            <person name="Sorensen J.L."/>
            <person name="Fitzpatrick D.A."/>
            <person name="Frisvad J.C."/>
            <person name="Nielsen K.L."/>
        </authorList>
    </citation>
    <scope>NUCLEOTIDE SEQUENCE [LARGE SCALE GENOMIC DNA]</scope>
    <source>
        <strain evidence="12 13">IBT 35679</strain>
    </source>
</reference>
<feature type="region of interest" description="Disordered" evidence="10">
    <location>
        <begin position="36"/>
        <end position="211"/>
    </location>
</feature>
<organism evidence="12 13">
    <name type="scientific">Penicillium frequentans</name>
    <dbReference type="NCBI Taxonomy" id="3151616"/>
    <lineage>
        <taxon>Eukaryota</taxon>
        <taxon>Fungi</taxon>
        <taxon>Dikarya</taxon>
        <taxon>Ascomycota</taxon>
        <taxon>Pezizomycotina</taxon>
        <taxon>Eurotiomycetes</taxon>
        <taxon>Eurotiomycetidae</taxon>
        <taxon>Eurotiales</taxon>
        <taxon>Aspergillaceae</taxon>
        <taxon>Penicillium</taxon>
    </lineage>
</organism>
<dbReference type="PANTHER" id="PTHR46103:SF1">
    <property type="entry name" value="RRNA METHYLTRANSFERASE 1, MITOCHONDRIAL"/>
    <property type="match status" value="1"/>
</dbReference>
<evidence type="ECO:0000256" key="5">
    <source>
        <dbReference type="ARBA" id="ARBA00022679"/>
    </source>
</evidence>
<gene>
    <name evidence="12" type="ORF">N7494_013069</name>
</gene>
<dbReference type="SUPFAM" id="SSF55315">
    <property type="entry name" value="L30e-like"/>
    <property type="match status" value="1"/>
</dbReference>
<dbReference type="EMBL" id="JAQIZZ010000008">
    <property type="protein sequence ID" value="KAJ5526419.1"/>
    <property type="molecule type" value="Genomic_DNA"/>
</dbReference>
<evidence type="ECO:0000313" key="12">
    <source>
        <dbReference type="EMBL" id="KAJ5526419.1"/>
    </source>
</evidence>
<dbReference type="SMART" id="SM00967">
    <property type="entry name" value="SpoU_sub_bind"/>
    <property type="match status" value="1"/>
</dbReference>
<evidence type="ECO:0000259" key="11">
    <source>
        <dbReference type="SMART" id="SM00967"/>
    </source>
</evidence>
<comment type="caution">
    <text evidence="12">The sequence shown here is derived from an EMBL/GenBank/DDBJ whole genome shotgun (WGS) entry which is preliminary data.</text>
</comment>
<comment type="subcellular location">
    <subcellularLocation>
        <location evidence="1">Mitochondrion</location>
    </subcellularLocation>
</comment>
<evidence type="ECO:0000256" key="3">
    <source>
        <dbReference type="ARBA" id="ARBA00022552"/>
    </source>
</evidence>
<proteinExistence type="inferred from homology"/>
<dbReference type="InterPro" id="IPR047261">
    <property type="entry name" value="MRM1_MeTrfase_dom"/>
</dbReference>
<dbReference type="InterPro" id="IPR029028">
    <property type="entry name" value="Alpha/beta_knot_MTases"/>
</dbReference>
<keyword evidence="7" id="KW-0809">Transit peptide</keyword>
<dbReference type="Proteomes" id="UP001220324">
    <property type="component" value="Unassembled WGS sequence"/>
</dbReference>
<comment type="similarity">
    <text evidence="2">Belongs to the class IV-like SAM-binding methyltransferase superfamily. RNA methyltransferase TrmH family.</text>
</comment>
<dbReference type="Gene3D" id="3.40.1280.10">
    <property type="match status" value="1"/>
</dbReference>
<dbReference type="FunFam" id="3.30.1330.30:FF:000035">
    <property type="entry name" value="TrmH family RNA methyltransferase"/>
    <property type="match status" value="1"/>
</dbReference>
<dbReference type="InterPro" id="IPR029064">
    <property type="entry name" value="Ribosomal_eL30-like_sf"/>
</dbReference>
<keyword evidence="6" id="KW-0949">S-adenosyl-L-methionine</keyword>
<evidence type="ECO:0000256" key="1">
    <source>
        <dbReference type="ARBA" id="ARBA00004173"/>
    </source>
</evidence>
<dbReference type="InterPro" id="IPR047182">
    <property type="entry name" value="MRM1"/>
</dbReference>
<dbReference type="PANTHER" id="PTHR46103">
    <property type="entry name" value="RRNA METHYLTRANSFERASE 1, MITOCHONDRIAL"/>
    <property type="match status" value="1"/>
</dbReference>
<dbReference type="CDD" id="cd18105">
    <property type="entry name" value="SpoU-like_MRM1"/>
    <property type="match status" value="1"/>
</dbReference>
<evidence type="ECO:0000256" key="9">
    <source>
        <dbReference type="ARBA" id="ARBA00034881"/>
    </source>
</evidence>
<name>A0AAD6CMU9_9EURO</name>
<feature type="compositionally biased region" description="Basic and acidic residues" evidence="10">
    <location>
        <begin position="202"/>
        <end position="211"/>
    </location>
</feature>
<dbReference type="InterPro" id="IPR013123">
    <property type="entry name" value="SpoU_subst-bd"/>
</dbReference>